<dbReference type="CDD" id="cd23343">
    <property type="entry name" value="beta-trefoil_FSCN_BglX-like"/>
    <property type="match status" value="1"/>
</dbReference>
<dbReference type="SUPFAM" id="SSF51445">
    <property type="entry name" value="(Trans)glycosidases"/>
    <property type="match status" value="1"/>
</dbReference>
<evidence type="ECO:0000313" key="6">
    <source>
        <dbReference type="Proteomes" id="UP000218505"/>
    </source>
</evidence>
<dbReference type="Proteomes" id="UP000218505">
    <property type="component" value="Chromosome"/>
</dbReference>
<dbReference type="SMART" id="SM01217">
    <property type="entry name" value="Fn3_like"/>
    <property type="match status" value="1"/>
</dbReference>
<evidence type="ECO:0000256" key="1">
    <source>
        <dbReference type="ARBA" id="ARBA00005336"/>
    </source>
</evidence>
<dbReference type="PANTHER" id="PTHR42721">
    <property type="entry name" value="SUGAR HYDROLASE-RELATED"/>
    <property type="match status" value="1"/>
</dbReference>
<comment type="similarity">
    <text evidence="1">Belongs to the glycosyl hydrolase 3 family.</text>
</comment>
<dbReference type="GO" id="GO:0045493">
    <property type="term" value="P:xylan catabolic process"/>
    <property type="evidence" value="ECO:0007669"/>
    <property type="project" value="InterPro"/>
</dbReference>
<keyword evidence="2" id="KW-0732">Signal</keyword>
<dbReference type="Pfam" id="PF00933">
    <property type="entry name" value="Glyco_hydro_3"/>
    <property type="match status" value="1"/>
</dbReference>
<reference evidence="5" key="1">
    <citation type="submission" date="2017-09" db="EMBL/GenBank/DDBJ databases">
        <title>Complete Genome Sequence of ansamitocin-producing Bacterium Actinosynnema pretiosum X47.</title>
        <authorList>
            <person name="Cao G."/>
            <person name="Zong G."/>
            <person name="Zhong C."/>
            <person name="Fu J."/>
        </authorList>
    </citation>
    <scope>NUCLEOTIDE SEQUENCE [LARGE SCALE GENOMIC DNA]</scope>
    <source>
        <strain evidence="5">X47</strain>
    </source>
</reference>
<dbReference type="InterPro" id="IPR036881">
    <property type="entry name" value="Glyco_hydro_3_C_sf"/>
</dbReference>
<dbReference type="InterPro" id="IPR008999">
    <property type="entry name" value="Actin-crosslinking"/>
</dbReference>
<keyword evidence="6" id="KW-1185">Reference proteome</keyword>
<dbReference type="EMBL" id="CP023445">
    <property type="protein sequence ID" value="ATE53768.1"/>
    <property type="molecule type" value="Genomic_DNA"/>
</dbReference>
<evidence type="ECO:0000256" key="2">
    <source>
        <dbReference type="ARBA" id="ARBA00022729"/>
    </source>
</evidence>
<dbReference type="AlphaFoldDB" id="A0A290Z435"/>
<dbReference type="InterPro" id="IPR017853">
    <property type="entry name" value="GH"/>
</dbReference>
<dbReference type="Gene3D" id="3.40.50.1700">
    <property type="entry name" value="Glycoside hydrolase family 3 C-terminal domain"/>
    <property type="match status" value="1"/>
</dbReference>
<name>A0A290Z435_9PSEU</name>
<dbReference type="Pfam" id="PF01915">
    <property type="entry name" value="Glyco_hydro_3_C"/>
    <property type="match status" value="1"/>
</dbReference>
<dbReference type="SUPFAM" id="SSF50405">
    <property type="entry name" value="Actin-crosslinking proteins"/>
    <property type="match status" value="1"/>
</dbReference>
<dbReference type="PANTHER" id="PTHR42721:SF3">
    <property type="entry name" value="BETA-D-XYLOSIDASE 5-RELATED"/>
    <property type="match status" value="1"/>
</dbReference>
<dbReference type="InterPro" id="IPR044993">
    <property type="entry name" value="BXL"/>
</dbReference>
<dbReference type="InterPro" id="IPR026891">
    <property type="entry name" value="Fn3-like"/>
</dbReference>
<evidence type="ECO:0000256" key="3">
    <source>
        <dbReference type="ARBA" id="ARBA00022801"/>
    </source>
</evidence>
<dbReference type="Pfam" id="PF14310">
    <property type="entry name" value="Fn3-like"/>
    <property type="match status" value="1"/>
</dbReference>
<dbReference type="KEGG" id="apre:CNX65_11070"/>
<dbReference type="PRINTS" id="PR00133">
    <property type="entry name" value="GLHYDRLASE3"/>
</dbReference>
<gene>
    <name evidence="5" type="ORF">CNX65_11070</name>
</gene>
<evidence type="ECO:0000313" key="5">
    <source>
        <dbReference type="EMBL" id="ATE53768.1"/>
    </source>
</evidence>
<protein>
    <submittedName>
        <fullName evidence="5">Beta-glucosidase</fullName>
    </submittedName>
</protein>
<dbReference type="GO" id="GO:0046556">
    <property type="term" value="F:alpha-L-arabinofuranosidase activity"/>
    <property type="evidence" value="ECO:0007669"/>
    <property type="project" value="TreeGrafter"/>
</dbReference>
<dbReference type="InterPro" id="IPR013783">
    <property type="entry name" value="Ig-like_fold"/>
</dbReference>
<dbReference type="Gene3D" id="3.20.20.300">
    <property type="entry name" value="Glycoside hydrolase, family 3, N-terminal domain"/>
    <property type="match status" value="1"/>
</dbReference>
<dbReference type="SUPFAM" id="SSF52279">
    <property type="entry name" value="Beta-D-glucan exohydrolase, C-terminal domain"/>
    <property type="match status" value="1"/>
</dbReference>
<organism evidence="5 6">
    <name type="scientific">Actinosynnema pretiosum</name>
    <dbReference type="NCBI Taxonomy" id="42197"/>
    <lineage>
        <taxon>Bacteria</taxon>
        <taxon>Bacillati</taxon>
        <taxon>Actinomycetota</taxon>
        <taxon>Actinomycetes</taxon>
        <taxon>Pseudonocardiales</taxon>
        <taxon>Pseudonocardiaceae</taxon>
        <taxon>Actinosynnema</taxon>
    </lineage>
</organism>
<proteinExistence type="inferred from homology"/>
<dbReference type="InterPro" id="IPR002772">
    <property type="entry name" value="Glyco_hydro_3_C"/>
</dbReference>
<keyword evidence="3" id="KW-0378">Hydrolase</keyword>
<feature type="domain" description="Fibronectin type III-like" evidence="4">
    <location>
        <begin position="716"/>
        <end position="784"/>
    </location>
</feature>
<sequence>MICRKCLAVKSNRFDFGRRRFDVFDERRAVGQFPFRDPDLPLRDRVADLLSRLTEREKIALLHQRQPAVPRLGLAEFRTGLEVVHGVAWLGEATVFPQPVGLAAGWDVELVRRVGDAAGTEARGFHDRDPLNGLNVWAPVVNPLRDPRWGRNEEGYSEDPVLTSAMGTAFASGLRGDHPFYLKTAPTLKHFLGYNNETDRDTTSSDLRPRVLHEYELPCFRGPVEAGAAVAVMPSYNLVNGRPAHLSPLLESELRTWHPDGVAVVSDAFAPSNIAGSQGFRATQAEGHAAMLLAGVDNCTDQGPDPELTITAVTEALERRLLPFEVVERAVGRLLALRFRLGEFDPPERNPHAAITQDVIGSHDDLALDAARAAIVLLRNEEQALPLPRGVRLAVLGTHADTLFEDWYSGTLPDSAVTVLSGLSEFARTTFAEGVDRITLRGADGRHLAVVDGRVETTAEPGEGFDRFDWGDGAWTLRAAANRRFLGVTEDGDLVAEALAPGGWDVRELFRPEDTPEGLLLRHAVSDRTYGPFTAEVVHDGTAQAVALAREADVAVVVVGNDPHVNGRETQDRTGLDLPQLPLVRAVRAANPRTVLVLVSSYPYALDGEEDHLPAVLWTAHGGQRQGTAVAEALFGELNPSGRLPQAWPRSAADLPDLLDYDIIRSGGTYLYSTAEPLFCFGHGLSYTTFDYGEPAWDGERVSVTVTNTGRAAGAEVVQLYAARPDSAIRQPLRRLQSFRRVALAPGESAEVALPADALWHWDVVRGRRSVEAGPCVLLVGPSSRDVRARLEVELPGEEPAPRTGPLRAVDFDHHSGVRLVDDAVVFPAAGDWIAFHEVTPWPYETPDGTELTREGGSTVVVTALRAGVRVERVL</sequence>
<dbReference type="RefSeq" id="WP_096492702.1">
    <property type="nucleotide sequence ID" value="NZ_CP023445.1"/>
</dbReference>
<dbReference type="Gene3D" id="2.60.40.10">
    <property type="entry name" value="Immunoglobulins"/>
    <property type="match status" value="1"/>
</dbReference>
<dbReference type="InterPro" id="IPR036962">
    <property type="entry name" value="Glyco_hydro_3_N_sf"/>
</dbReference>
<dbReference type="InterPro" id="IPR001764">
    <property type="entry name" value="Glyco_hydro_3_N"/>
</dbReference>
<accession>A0A290Z435</accession>
<dbReference type="GO" id="GO:0031222">
    <property type="term" value="P:arabinan catabolic process"/>
    <property type="evidence" value="ECO:0007669"/>
    <property type="project" value="TreeGrafter"/>
</dbReference>
<dbReference type="GO" id="GO:0009044">
    <property type="term" value="F:xylan 1,4-beta-xylosidase activity"/>
    <property type="evidence" value="ECO:0007669"/>
    <property type="project" value="InterPro"/>
</dbReference>
<evidence type="ECO:0000259" key="4">
    <source>
        <dbReference type="SMART" id="SM01217"/>
    </source>
</evidence>
<dbReference type="Gene3D" id="2.60.120.380">
    <property type="match status" value="1"/>
</dbReference>